<feature type="region of interest" description="Disordered" evidence="1">
    <location>
        <begin position="1"/>
        <end position="30"/>
    </location>
</feature>
<dbReference type="InterPro" id="IPR027417">
    <property type="entry name" value="P-loop_NTPase"/>
</dbReference>
<proteinExistence type="predicted"/>
<sequence length="315" mass="34623">MSRRLQDLARLNARDRRGLEPSGPAMPASPQAFAAHQPADLRAETETALQALPTGLADEVLARFDPGRVLPGSYGGERDILFFINVPMTAGGAVVGALKDVFDRTRSFGAGALRGDLKEEWQAALEAREAARGRLRQALAGPFRFKWLSEIVTGANQVQFASFIRNPADRLFSDYVAQSSPDNPEHEQFLETYPTFEAYVDGVPENPQLRQLVGKAGSVPEMLERLVSTYSFLGVSEHVSASVEHFRRSHNLPTLSDISEAAMSRAEKLTPALRSRICKRHMGDWLVFSLVEPAMAGFEQRLAAVAYPESVSRSP</sequence>
<evidence type="ECO:0000313" key="3">
    <source>
        <dbReference type="Proteomes" id="UP000467322"/>
    </source>
</evidence>
<keyword evidence="3" id="KW-1185">Reference proteome</keyword>
<dbReference type="Gene3D" id="3.40.50.300">
    <property type="entry name" value="P-loop containing nucleotide triphosphate hydrolases"/>
    <property type="match status" value="1"/>
</dbReference>
<dbReference type="AlphaFoldDB" id="A0A845MAC1"/>
<name>A0A845MAC1_9RHOB</name>
<reference evidence="2 3" key="1">
    <citation type="submission" date="2019-12" db="EMBL/GenBank/DDBJ databases">
        <title>Maritimibacter sp. nov. sp. isolated from sea sand.</title>
        <authorList>
            <person name="Kim J."/>
            <person name="Jeong S.E."/>
            <person name="Jung H.S."/>
            <person name="Jeon C.O."/>
        </authorList>
    </citation>
    <scope>NUCLEOTIDE SEQUENCE [LARGE SCALE GENOMIC DNA]</scope>
    <source>
        <strain evidence="2 3">DP07</strain>
    </source>
</reference>
<feature type="compositionally biased region" description="Basic and acidic residues" evidence="1">
    <location>
        <begin position="1"/>
        <end position="19"/>
    </location>
</feature>
<dbReference type="EMBL" id="WTUX01000012">
    <property type="protein sequence ID" value="MZR13621.1"/>
    <property type="molecule type" value="Genomic_DNA"/>
</dbReference>
<gene>
    <name evidence="2" type="ORF">GQE99_11395</name>
</gene>
<evidence type="ECO:0008006" key="4">
    <source>
        <dbReference type="Google" id="ProtNLM"/>
    </source>
</evidence>
<comment type="caution">
    <text evidence="2">The sequence shown here is derived from an EMBL/GenBank/DDBJ whole genome shotgun (WGS) entry which is preliminary data.</text>
</comment>
<protein>
    <recommendedName>
        <fullName evidence="4">Sulfotransferase family protein</fullName>
    </recommendedName>
</protein>
<accession>A0A845MAC1</accession>
<dbReference type="RefSeq" id="WP_161351743.1">
    <property type="nucleotide sequence ID" value="NZ_WTUX01000012.1"/>
</dbReference>
<evidence type="ECO:0000313" key="2">
    <source>
        <dbReference type="EMBL" id="MZR13621.1"/>
    </source>
</evidence>
<organism evidence="2 3">
    <name type="scientific">Maritimibacter harenae</name>
    <dbReference type="NCBI Taxonomy" id="2606218"/>
    <lineage>
        <taxon>Bacteria</taxon>
        <taxon>Pseudomonadati</taxon>
        <taxon>Pseudomonadota</taxon>
        <taxon>Alphaproteobacteria</taxon>
        <taxon>Rhodobacterales</taxon>
        <taxon>Roseobacteraceae</taxon>
        <taxon>Maritimibacter</taxon>
    </lineage>
</organism>
<evidence type="ECO:0000256" key="1">
    <source>
        <dbReference type="SAM" id="MobiDB-lite"/>
    </source>
</evidence>
<dbReference type="Proteomes" id="UP000467322">
    <property type="component" value="Unassembled WGS sequence"/>
</dbReference>